<protein>
    <recommendedName>
        <fullName evidence="14">General transcription and DNA repair factor IIH helicase/translocase subunit XPB</fullName>
        <ecNumber evidence="13">5.6.2.4</ecNumber>
    </recommendedName>
    <alternativeName>
        <fullName evidence="15">DNA 3'-5' helicase/translocase XPB</fullName>
    </alternativeName>
</protein>
<dbReference type="PROSITE" id="PS51194">
    <property type="entry name" value="HELICASE_CTER"/>
    <property type="match status" value="1"/>
</dbReference>
<keyword evidence="5" id="KW-0378">Hydrolase</keyword>
<evidence type="ECO:0000256" key="2">
    <source>
        <dbReference type="ARBA" id="ARBA00006637"/>
    </source>
</evidence>
<organism evidence="21 22">
    <name type="scientific">Necator americanus</name>
    <name type="common">Human hookworm</name>
    <dbReference type="NCBI Taxonomy" id="51031"/>
    <lineage>
        <taxon>Eukaryota</taxon>
        <taxon>Metazoa</taxon>
        <taxon>Ecdysozoa</taxon>
        <taxon>Nematoda</taxon>
        <taxon>Chromadorea</taxon>
        <taxon>Rhabditida</taxon>
        <taxon>Rhabditina</taxon>
        <taxon>Rhabditomorpha</taxon>
        <taxon>Strongyloidea</taxon>
        <taxon>Ancylostomatidae</taxon>
        <taxon>Bunostominae</taxon>
        <taxon>Necator</taxon>
    </lineage>
</organism>
<comment type="subcellular location">
    <subcellularLocation>
        <location evidence="1">Nucleus</location>
    </subcellularLocation>
</comment>
<evidence type="ECO:0000313" key="22">
    <source>
        <dbReference type="Proteomes" id="UP001303046"/>
    </source>
</evidence>
<dbReference type="InterPro" id="IPR048841">
    <property type="entry name" value="PAN2_N"/>
</dbReference>
<dbReference type="Gene3D" id="3.90.70.10">
    <property type="entry name" value="Cysteine proteinases"/>
    <property type="match status" value="1"/>
</dbReference>
<sequence>MENSGLVGAAATDEWPQNGSFVYVSSFEMNALNPAAISALCFDPYEELLWCGNYNGRIASFYAPSFDRYTAVCATNAEVRAMEVTEELVLSLSPSELKANTRHGLVSFSFSSQSMQNLTAMGRISGTSSLFLGGDQKKLIQFDYEKQKEIRVAGIKEKNANIIKVNGSQLFTADSEGKITLRSLGSMEALRVIPAHNGIITDFDVSGNRLITCGCSIRQGLPHGDPYVKVYDLRSFAALPPIALSFAPSFTRFLSMPAFCDNRILSVGQNGQAQMMFLNERGAGMPLIVDTGGYHLTTFGFSSTKHYLAFADEIGNIHVYADRPNPTINDSSWETDFADPSLGPPQSFLIDDTHTPLAAVPLPFSCDDSYFSDWPEEFCLNVYRKPKPVPVPPSLSTIQFVGYVANPRANTPLARFNVVPYCQDGQEDCEIVDPGPVIIPQFYRKLELRRSRSGRLDDTSILKYNKTDYAPMEVITSSCIINPIVLILFHVSALRNLILSHICDDEHCIACQLGFVFRIISDKSKSKETASCTNLIRSLLVTRGSDVVGPVQTTTQCLFSSVVNSINKSLKNEENETLANILESELTVLSRCIRCGELNASDEKKIVLSLNYPEAANERNMSYLLEKALHAKGQHEGPCASCNVTTRMDDTRRVQRLAPILLIDTNPSHPKFAEFWEKQLKFSESRPRYRAPDKECVLDGGARAERPCRYGADCRNRTYCKYSHGTDDWDMECAAWLEDSGCGDWKHFVSPSFCARVANGLAILNEKPMEGECEQYELVAMVYAIGNGNGQWTHSVAMIKDDIDVKLPWCLFNDVLVTRLHTDEAFHMDSRWKIPLILCYASEKSGLMKVPESRLPIPPSVFHTDANLTGNNEVARERRTLDIPGEGDYVGIDAEFININGNEQKGDKELGQKSVGRVSCVDSTGEQVLIDDYVITCEGDVVNDYLTQFSGIIKDDLDPSKSTKHLTTLKCVYLKVLHLVEKGCIFVGHALVNDFSALNIHVPPKQMIDTVELFRIPQVPQRLISLQFLAFYLLGERIQDGIHDSVEDARVALKLYRKWEELNKEGNLDSALNNLYVIGKQTGFRVEHESSSKSISPVSEAPTSGMSRRERKRRGRWETYNSEFNSEEGFSNSSVDKQVEKEAAAPVPKAASHNLNGESVAVITDEFGGKDYRSDMPLKADHASRPLWVAPDGHIFLESFSPVYRHARDFLIAISEPVCRPEHIHEYQLTAYSLYAAVSVGLQTNDIIEYLERLSKSALPRGIIEFIKMCTLSYGKVKLVLKHNRYFVESRHSDVIQKLLKDKVIQSCILEEEKPFEETQTQLEKINFPQEQMKEEEKKPEGDDVPEDIDELYGKMDGDDEEDAEIRSLQLLTFEIKQESIETVQKRCIELEYPLLAEYDFRNDTMNPNLGIDLKPSTTLRPYQEKSLRKMFGNSRARSGVIVLPCGAGKTLVGVTAVTTVNKRCLCLANSNVSVEQWRAQFKLWSTITDKQIVRFTREAKDTVPHGPDASKPVVCISTYSMVAYAGKRTYAAEEAMKFIESQEWGLLLLDEVHTIPAKMFRRVLTIVQAHCKLGLTATLVREDDKITDLNFLIGPKIYEANWMELQKAGHIAKVQCAEVWCPMTSEFYAYYLRAQIARRLLLAVMNPNKFRICQFLIKFHERRNDKIIVFSDNVFALKKYAIEMNKPFLYGETSQNERMKILQNFQYNPRVNTIFVSKVADTSFDLPEANVLIQVSAHGGSRRQEAQRLGRILRAKKHSTDQFNAFFYSLVSQDTVEMGYSRKRQRFLVNQGYAYKVVNRLPGMEKEDLKFGSKDSQLQLLQQVLAASDADAEEEDVKEEMADGTIRVSRREATMASVSGGSSVSYTNKSKQALADRHPLFKRFREK</sequence>
<dbReference type="Pfam" id="PF13625">
    <property type="entry name" value="Helicase_C_3"/>
    <property type="match status" value="1"/>
</dbReference>
<dbReference type="SUPFAM" id="SSF53098">
    <property type="entry name" value="Ribonuclease H-like"/>
    <property type="match status" value="1"/>
</dbReference>
<dbReference type="Pfam" id="PF04851">
    <property type="entry name" value="ResIII"/>
    <property type="match status" value="1"/>
</dbReference>
<dbReference type="PANTHER" id="PTHR11274">
    <property type="entry name" value="RAD25/XP-B DNA REPAIR HELICASE"/>
    <property type="match status" value="1"/>
</dbReference>
<dbReference type="InterPro" id="IPR032438">
    <property type="entry name" value="ERCC3_RAD25_C"/>
</dbReference>
<accession>A0ABR1CSJ2</accession>
<keyword evidence="9" id="KW-0234">DNA repair</keyword>
<keyword evidence="10" id="KW-0413">Isomerase</keyword>
<dbReference type="SMART" id="SM00487">
    <property type="entry name" value="DEXDc"/>
    <property type="match status" value="1"/>
</dbReference>
<evidence type="ECO:0000256" key="1">
    <source>
        <dbReference type="ARBA" id="ARBA00004123"/>
    </source>
</evidence>
<dbReference type="Gene3D" id="3.30.420.10">
    <property type="entry name" value="Ribonuclease H-like superfamily/Ribonuclease H"/>
    <property type="match status" value="1"/>
</dbReference>
<dbReference type="SMART" id="SM00479">
    <property type="entry name" value="EXOIII"/>
    <property type="match status" value="1"/>
</dbReference>
<dbReference type="InterPro" id="IPR027417">
    <property type="entry name" value="P-loop_NTPase"/>
</dbReference>
<evidence type="ECO:0000256" key="17">
    <source>
        <dbReference type="SAM" id="MobiDB-lite"/>
    </source>
</evidence>
<dbReference type="Pfam" id="PF00929">
    <property type="entry name" value="RNase_T"/>
    <property type="match status" value="1"/>
</dbReference>
<evidence type="ECO:0000313" key="21">
    <source>
        <dbReference type="EMBL" id="KAK6741304.1"/>
    </source>
</evidence>
<feature type="domain" description="USP" evidence="18">
    <location>
        <begin position="470"/>
        <end position="843"/>
    </location>
</feature>
<dbReference type="InterPro" id="IPR050615">
    <property type="entry name" value="ATP-dep_DNA_Helicase"/>
</dbReference>
<dbReference type="InterPro" id="IPR032830">
    <property type="entry name" value="XPB/Ssl2_N"/>
</dbReference>
<comment type="similarity">
    <text evidence="2">Belongs to the helicase family. RAD25/XPB subfamily.</text>
</comment>
<evidence type="ECO:0000256" key="15">
    <source>
        <dbReference type="ARBA" id="ARBA00044810"/>
    </source>
</evidence>
<dbReference type="PROSITE" id="PS50235">
    <property type="entry name" value="USP_3"/>
    <property type="match status" value="1"/>
</dbReference>
<dbReference type="Gene3D" id="2.130.10.10">
    <property type="entry name" value="YVTN repeat-like/Quinoprotein amine dehydrogenase"/>
    <property type="match status" value="1"/>
</dbReference>
<evidence type="ECO:0000256" key="9">
    <source>
        <dbReference type="ARBA" id="ARBA00023204"/>
    </source>
</evidence>
<evidence type="ECO:0000259" key="18">
    <source>
        <dbReference type="PROSITE" id="PS50235"/>
    </source>
</evidence>
<name>A0ABR1CSJ2_NECAM</name>
<evidence type="ECO:0000256" key="6">
    <source>
        <dbReference type="ARBA" id="ARBA00022806"/>
    </source>
</evidence>
<evidence type="ECO:0000256" key="11">
    <source>
        <dbReference type="ARBA" id="ARBA00023242"/>
    </source>
</evidence>
<dbReference type="InterPro" id="IPR036322">
    <property type="entry name" value="WD40_repeat_dom_sf"/>
</dbReference>
<gene>
    <name evidence="21" type="primary">Necator_chrIII.g10030</name>
    <name evidence="21" type="ORF">RB195_009265</name>
</gene>
<dbReference type="Pfam" id="PF16203">
    <property type="entry name" value="ERCC3_RAD25_C"/>
    <property type="match status" value="1"/>
</dbReference>
<dbReference type="Pfam" id="PF13423">
    <property type="entry name" value="UCH_1"/>
    <property type="match status" value="1"/>
</dbReference>
<keyword evidence="11" id="KW-0539">Nucleus</keyword>
<evidence type="ECO:0000256" key="3">
    <source>
        <dbReference type="ARBA" id="ARBA00022741"/>
    </source>
</evidence>
<keyword evidence="6" id="KW-0347">Helicase</keyword>
<comment type="caution">
    <text evidence="21">The sequence shown here is derived from an EMBL/GenBank/DDBJ whole genome shotgun (WGS) entry which is preliminary data.</text>
</comment>
<dbReference type="PANTHER" id="PTHR11274:SF0">
    <property type="entry name" value="GENERAL TRANSCRIPTION AND DNA REPAIR FACTOR IIH HELICASE SUBUNIT XPB"/>
    <property type="match status" value="1"/>
</dbReference>
<dbReference type="Pfam" id="PF20770">
    <property type="entry name" value="PAN2_N"/>
    <property type="match status" value="1"/>
</dbReference>
<dbReference type="SMART" id="SM00490">
    <property type="entry name" value="HELICc"/>
    <property type="match status" value="1"/>
</dbReference>
<evidence type="ECO:0000256" key="12">
    <source>
        <dbReference type="ARBA" id="ARBA00034617"/>
    </source>
</evidence>
<keyword evidence="3" id="KW-0547">Nucleotide-binding</keyword>
<feature type="region of interest" description="Disordered" evidence="17">
    <location>
        <begin position="1088"/>
        <end position="1114"/>
    </location>
</feature>
<dbReference type="Proteomes" id="UP001303046">
    <property type="component" value="Unassembled WGS sequence"/>
</dbReference>
<evidence type="ECO:0000256" key="5">
    <source>
        <dbReference type="ARBA" id="ARBA00022801"/>
    </source>
</evidence>
<dbReference type="InterPro" id="IPR013520">
    <property type="entry name" value="Ribonucl_H"/>
</dbReference>
<dbReference type="Gene3D" id="3.40.50.300">
    <property type="entry name" value="P-loop containing nucleotide triphosphate hydrolases"/>
    <property type="match status" value="2"/>
</dbReference>
<evidence type="ECO:0000256" key="10">
    <source>
        <dbReference type="ARBA" id="ARBA00023235"/>
    </source>
</evidence>
<dbReference type="PROSITE" id="PS51192">
    <property type="entry name" value="HELICASE_ATP_BIND_1"/>
    <property type="match status" value="1"/>
</dbReference>
<dbReference type="InterPro" id="IPR038765">
    <property type="entry name" value="Papain-like_cys_pep_sf"/>
</dbReference>
<dbReference type="InterPro" id="IPR001161">
    <property type="entry name" value="XPB/Ssl2"/>
</dbReference>
<dbReference type="InterPro" id="IPR036397">
    <property type="entry name" value="RNaseH_sf"/>
</dbReference>
<dbReference type="NCBIfam" id="TIGR00603">
    <property type="entry name" value="rad25"/>
    <property type="match status" value="1"/>
</dbReference>
<dbReference type="EMBL" id="JAVFWL010000003">
    <property type="protein sequence ID" value="KAK6741304.1"/>
    <property type="molecule type" value="Genomic_DNA"/>
</dbReference>
<dbReference type="InterPro" id="IPR014001">
    <property type="entry name" value="Helicase_ATP-bd"/>
</dbReference>
<evidence type="ECO:0000259" key="20">
    <source>
        <dbReference type="PROSITE" id="PS51194"/>
    </source>
</evidence>
<feature type="region of interest" description="Disordered" evidence="17">
    <location>
        <begin position="1832"/>
        <end position="1855"/>
    </location>
</feature>
<keyword evidence="22" id="KW-1185">Reference proteome</keyword>
<keyword evidence="4" id="KW-0227">DNA damage</keyword>
<dbReference type="InterPro" id="IPR015943">
    <property type="entry name" value="WD40/YVTN_repeat-like_dom_sf"/>
</dbReference>
<dbReference type="PRINTS" id="PR00851">
    <property type="entry name" value="XRODRMPGMNTB"/>
</dbReference>
<feature type="domain" description="Helicase ATP-binding" evidence="19">
    <location>
        <begin position="1431"/>
        <end position="1598"/>
    </location>
</feature>
<evidence type="ECO:0000256" key="14">
    <source>
        <dbReference type="ARBA" id="ARBA00044799"/>
    </source>
</evidence>
<dbReference type="InterPro" id="IPR028881">
    <property type="entry name" value="PAN2_UCH_dom"/>
</dbReference>
<evidence type="ECO:0000256" key="7">
    <source>
        <dbReference type="ARBA" id="ARBA00022840"/>
    </source>
</evidence>
<dbReference type="EC" id="5.6.2.4" evidence="13"/>
<reference evidence="21 22" key="1">
    <citation type="submission" date="2023-08" db="EMBL/GenBank/DDBJ databases">
        <title>A Necator americanus chromosomal reference genome.</title>
        <authorList>
            <person name="Ilik V."/>
            <person name="Petrzelkova K.J."/>
            <person name="Pardy F."/>
            <person name="Fuh T."/>
            <person name="Niatou-Singa F.S."/>
            <person name="Gouil Q."/>
            <person name="Baker L."/>
            <person name="Ritchie M.E."/>
            <person name="Jex A.R."/>
            <person name="Gazzola D."/>
            <person name="Li H."/>
            <person name="Toshio Fujiwara R."/>
            <person name="Zhan B."/>
            <person name="Aroian R.V."/>
            <person name="Pafco B."/>
            <person name="Schwarz E.M."/>
        </authorList>
    </citation>
    <scope>NUCLEOTIDE SEQUENCE [LARGE SCALE GENOMIC DNA]</scope>
    <source>
        <strain evidence="21 22">Aroian</strain>
        <tissue evidence="21">Whole animal</tissue>
    </source>
</reference>
<dbReference type="CDD" id="cd18789">
    <property type="entry name" value="SF2_C_XPB"/>
    <property type="match status" value="1"/>
</dbReference>
<comment type="catalytic activity">
    <reaction evidence="12">
        <text>Couples ATP hydrolysis with the unwinding of duplex DNA by translocating in the 3'-5' direction.</text>
        <dbReference type="EC" id="5.6.2.4"/>
    </reaction>
</comment>
<dbReference type="SUPFAM" id="SSF52540">
    <property type="entry name" value="P-loop containing nucleoside triphosphate hydrolases"/>
    <property type="match status" value="2"/>
</dbReference>
<dbReference type="SUPFAM" id="SSF50978">
    <property type="entry name" value="WD40 repeat-like"/>
    <property type="match status" value="1"/>
</dbReference>
<comment type="catalytic activity">
    <reaction evidence="16">
        <text>ATP + H2O = ADP + phosphate + H(+)</text>
        <dbReference type="Rhea" id="RHEA:13065"/>
        <dbReference type="ChEBI" id="CHEBI:15377"/>
        <dbReference type="ChEBI" id="CHEBI:15378"/>
        <dbReference type="ChEBI" id="CHEBI:30616"/>
        <dbReference type="ChEBI" id="CHEBI:43474"/>
        <dbReference type="ChEBI" id="CHEBI:456216"/>
        <dbReference type="EC" id="5.6.2.4"/>
    </reaction>
</comment>
<evidence type="ECO:0000256" key="4">
    <source>
        <dbReference type="ARBA" id="ARBA00022763"/>
    </source>
</evidence>
<evidence type="ECO:0000259" key="19">
    <source>
        <dbReference type="PROSITE" id="PS51192"/>
    </source>
</evidence>
<evidence type="ECO:0000256" key="13">
    <source>
        <dbReference type="ARBA" id="ARBA00034808"/>
    </source>
</evidence>
<dbReference type="InterPro" id="IPR001650">
    <property type="entry name" value="Helicase_C-like"/>
</dbReference>
<evidence type="ECO:0000256" key="8">
    <source>
        <dbReference type="ARBA" id="ARBA00023125"/>
    </source>
</evidence>
<keyword evidence="7" id="KW-0067">ATP-binding</keyword>
<proteinExistence type="inferred from homology"/>
<dbReference type="SUPFAM" id="SSF54001">
    <property type="entry name" value="Cysteine proteinases"/>
    <property type="match status" value="1"/>
</dbReference>
<dbReference type="InterPro" id="IPR006935">
    <property type="entry name" value="Helicase/UvrB_N"/>
</dbReference>
<keyword evidence="8" id="KW-0238">DNA-binding</keyword>
<dbReference type="CDD" id="cd18029">
    <property type="entry name" value="DEXHc_XPB"/>
    <property type="match status" value="1"/>
</dbReference>
<evidence type="ECO:0000256" key="16">
    <source>
        <dbReference type="ARBA" id="ARBA00048988"/>
    </source>
</evidence>
<dbReference type="InterPro" id="IPR012337">
    <property type="entry name" value="RNaseH-like_sf"/>
</dbReference>
<feature type="domain" description="Helicase C-terminal" evidence="20">
    <location>
        <begin position="1652"/>
        <end position="1810"/>
    </location>
</feature>
<dbReference type="InterPro" id="IPR028889">
    <property type="entry name" value="USP"/>
</dbReference>